<evidence type="ECO:0000313" key="8">
    <source>
        <dbReference type="Ensembl" id="ENSECRP00000000587.1"/>
    </source>
</evidence>
<evidence type="ECO:0000259" key="6">
    <source>
        <dbReference type="PROSITE" id="PS50089"/>
    </source>
</evidence>
<name>A0A8C4REU1_ERPCA</name>
<keyword evidence="9" id="KW-1185">Reference proteome</keyword>
<dbReference type="InterPro" id="IPR000315">
    <property type="entry name" value="Znf_B-box"/>
</dbReference>
<accession>A0A8C4REU1</accession>
<dbReference type="SMART" id="SM00336">
    <property type="entry name" value="BBOX"/>
    <property type="match status" value="1"/>
</dbReference>
<dbReference type="PROSITE" id="PS00518">
    <property type="entry name" value="ZF_RING_1"/>
    <property type="match status" value="1"/>
</dbReference>
<dbReference type="PROSITE" id="PS50089">
    <property type="entry name" value="ZF_RING_2"/>
    <property type="match status" value="1"/>
</dbReference>
<organism evidence="8 9">
    <name type="scientific">Erpetoichthys calabaricus</name>
    <name type="common">Rope fish</name>
    <name type="synonym">Calamoichthys calabaricus</name>
    <dbReference type="NCBI Taxonomy" id="27687"/>
    <lineage>
        <taxon>Eukaryota</taxon>
        <taxon>Metazoa</taxon>
        <taxon>Chordata</taxon>
        <taxon>Craniata</taxon>
        <taxon>Vertebrata</taxon>
        <taxon>Euteleostomi</taxon>
        <taxon>Actinopterygii</taxon>
        <taxon>Polypteriformes</taxon>
        <taxon>Polypteridae</taxon>
        <taxon>Erpetoichthys</taxon>
    </lineage>
</organism>
<reference evidence="8" key="2">
    <citation type="submission" date="2025-08" db="UniProtKB">
        <authorList>
            <consortium name="Ensembl"/>
        </authorList>
    </citation>
    <scope>IDENTIFICATION</scope>
</reference>
<keyword evidence="1" id="KW-0479">Metal-binding</keyword>
<dbReference type="Gene3D" id="3.30.160.60">
    <property type="entry name" value="Classic Zinc Finger"/>
    <property type="match status" value="1"/>
</dbReference>
<gene>
    <name evidence="8" type="primary">LOC114650531</name>
</gene>
<dbReference type="SMART" id="SM00184">
    <property type="entry name" value="RING"/>
    <property type="match status" value="1"/>
</dbReference>
<evidence type="ECO:0000256" key="1">
    <source>
        <dbReference type="ARBA" id="ARBA00022723"/>
    </source>
</evidence>
<keyword evidence="2 4" id="KW-0863">Zinc-finger</keyword>
<dbReference type="GeneTree" id="ENSGT01030000234583"/>
<dbReference type="GO" id="GO:0008270">
    <property type="term" value="F:zinc ion binding"/>
    <property type="evidence" value="ECO:0007669"/>
    <property type="project" value="UniProtKB-KW"/>
</dbReference>
<dbReference type="Pfam" id="PF13765">
    <property type="entry name" value="PRY"/>
    <property type="match status" value="1"/>
</dbReference>
<reference evidence="8" key="1">
    <citation type="submission" date="2021-06" db="EMBL/GenBank/DDBJ databases">
        <authorList>
            <consortium name="Wellcome Sanger Institute Data Sharing"/>
        </authorList>
    </citation>
    <scope>NUCLEOTIDE SEQUENCE [LARGE SCALE GENOMIC DNA]</scope>
</reference>
<reference evidence="8" key="3">
    <citation type="submission" date="2025-09" db="UniProtKB">
        <authorList>
            <consortium name="Ensembl"/>
        </authorList>
    </citation>
    <scope>IDENTIFICATION</scope>
</reference>
<evidence type="ECO:0000259" key="7">
    <source>
        <dbReference type="PROSITE" id="PS50119"/>
    </source>
</evidence>
<evidence type="ECO:0000256" key="3">
    <source>
        <dbReference type="ARBA" id="ARBA00022833"/>
    </source>
</evidence>
<dbReference type="PANTHER" id="PTHR24103">
    <property type="entry name" value="E3 UBIQUITIN-PROTEIN LIGASE TRIM"/>
    <property type="match status" value="1"/>
</dbReference>
<dbReference type="InterPro" id="IPR027370">
    <property type="entry name" value="Znf-RING_euk"/>
</dbReference>
<evidence type="ECO:0000256" key="2">
    <source>
        <dbReference type="ARBA" id="ARBA00022771"/>
    </source>
</evidence>
<proteinExistence type="predicted"/>
<evidence type="ECO:0000256" key="5">
    <source>
        <dbReference type="SAM" id="Coils"/>
    </source>
</evidence>
<dbReference type="InterPro" id="IPR050143">
    <property type="entry name" value="TRIM/RBCC"/>
</dbReference>
<dbReference type="InterPro" id="IPR006574">
    <property type="entry name" value="PRY"/>
</dbReference>
<dbReference type="InterPro" id="IPR017907">
    <property type="entry name" value="Znf_RING_CS"/>
</dbReference>
<dbReference type="PROSITE" id="PS50119">
    <property type="entry name" value="ZF_BBOX"/>
    <property type="match status" value="1"/>
</dbReference>
<feature type="domain" description="B box-type" evidence="7">
    <location>
        <begin position="108"/>
        <end position="149"/>
    </location>
</feature>
<dbReference type="Pfam" id="PF13445">
    <property type="entry name" value="zf-RING_UBOX"/>
    <property type="match status" value="1"/>
</dbReference>
<sequence length="354" mass="41165">MACRRDSVSSCGESLDRELSCSICFELFCDPTCLPCDHNYCLSCIQQLSDSPTGWITCPDCRQQCERERLRPNRLLGSIVSTYKELKLQEDERSKVLDGGRGDRVCRKTASVCLQHKETLKLFCEDDQTAICLICGLSRAHKDHHLKPIEEAEEQYQKKKSQDIQKIEGDLIKLNTSWREQKNQISEVKVQLHFLTYEIRSQFDQMHQYLYKEEKEAISELKEEGKWAIKSLETQLQLITQEKNLLEVELEFLKKEDNDWITDLQKYKTSKRSVEKVEMPEAMSYDLAHGVHRGPIQYRTWKRMLNIVQIGPKKLTLDPESAHPSLELTSDYTSVQDYSKDVTSPDRPKCFTLA</sequence>
<dbReference type="InterPro" id="IPR001841">
    <property type="entry name" value="Znf_RING"/>
</dbReference>
<dbReference type="Pfam" id="PF00643">
    <property type="entry name" value="zf-B_box"/>
    <property type="match status" value="1"/>
</dbReference>
<protein>
    <submittedName>
        <fullName evidence="8">E3 ubiquitin-protein ligase TRIM39-like</fullName>
    </submittedName>
</protein>
<dbReference type="SUPFAM" id="SSF57845">
    <property type="entry name" value="B-box zinc-binding domain"/>
    <property type="match status" value="1"/>
</dbReference>
<dbReference type="Gene3D" id="3.30.40.10">
    <property type="entry name" value="Zinc/RING finger domain, C3HC4 (zinc finger)"/>
    <property type="match status" value="1"/>
</dbReference>
<dbReference type="Proteomes" id="UP000694620">
    <property type="component" value="Chromosome 1"/>
</dbReference>
<dbReference type="Ensembl" id="ENSECRT00000000600.1">
    <property type="protein sequence ID" value="ENSECRP00000000587.1"/>
    <property type="gene ID" value="ENSECRG00000000349.1"/>
</dbReference>
<feature type="domain" description="RING-type" evidence="6">
    <location>
        <begin position="21"/>
        <end position="62"/>
    </location>
</feature>
<evidence type="ECO:0000256" key="4">
    <source>
        <dbReference type="PROSITE-ProRule" id="PRU00024"/>
    </source>
</evidence>
<dbReference type="AlphaFoldDB" id="A0A8C4REU1"/>
<evidence type="ECO:0000313" key="9">
    <source>
        <dbReference type="Proteomes" id="UP000694620"/>
    </source>
</evidence>
<keyword evidence="3" id="KW-0862">Zinc</keyword>
<feature type="coiled-coil region" evidence="5">
    <location>
        <begin position="229"/>
        <end position="256"/>
    </location>
</feature>
<dbReference type="InterPro" id="IPR013083">
    <property type="entry name" value="Znf_RING/FYVE/PHD"/>
</dbReference>
<dbReference type="SUPFAM" id="SSF57850">
    <property type="entry name" value="RING/U-box"/>
    <property type="match status" value="1"/>
</dbReference>
<keyword evidence="5" id="KW-0175">Coiled coil</keyword>